<feature type="domain" description="UBC core" evidence="9">
    <location>
        <begin position="31"/>
        <end position="191"/>
    </location>
</feature>
<accession>A0A813SEI2</accession>
<dbReference type="SUPFAM" id="SSF54495">
    <property type="entry name" value="UBC-like"/>
    <property type="match status" value="1"/>
</dbReference>
<protein>
    <recommendedName>
        <fullName evidence="1">E2 ubiquitin-conjugating enzyme</fullName>
        <ecNumber evidence="1">2.3.2.23</ecNumber>
    </recommendedName>
</protein>
<evidence type="ECO:0000256" key="1">
    <source>
        <dbReference type="ARBA" id="ARBA00012486"/>
    </source>
</evidence>
<dbReference type="AlphaFoldDB" id="A0A813SEI2"/>
<dbReference type="FunFam" id="3.10.110.10:FF:000018">
    <property type="entry name" value="Ubiquitin-conjugating enzyme E2 G1"/>
    <property type="match status" value="1"/>
</dbReference>
<dbReference type="PROSITE" id="PS50127">
    <property type="entry name" value="UBC_2"/>
    <property type="match status" value="1"/>
</dbReference>
<reference evidence="10" key="1">
    <citation type="submission" date="2021-02" db="EMBL/GenBank/DDBJ databases">
        <authorList>
            <person name="Nowell W R."/>
        </authorList>
    </citation>
    <scope>NUCLEOTIDE SEQUENCE</scope>
</reference>
<comment type="function">
    <text evidence="6">Accepts ubiquitin from the E1 complex and catalyzes its covalent attachment to other proteins. In vitro catalyzes 'Lys-48'-, as well as 'Lys-63'-linked polyubiquitination. May be involved in degradation of muscle-specific proteins. Mediates polyubiquitination of CYP3A4.</text>
</comment>
<evidence type="ECO:0000256" key="5">
    <source>
        <dbReference type="ARBA" id="ARBA00022840"/>
    </source>
</evidence>
<feature type="active site" description="Glycyl thioester intermediate" evidence="7">
    <location>
        <position position="116"/>
    </location>
</feature>
<evidence type="ECO:0000256" key="6">
    <source>
        <dbReference type="ARBA" id="ARBA00053162"/>
    </source>
</evidence>
<dbReference type="EC" id="2.3.2.23" evidence="1"/>
<keyword evidence="3 8" id="KW-0547">Nucleotide-binding</keyword>
<dbReference type="InterPro" id="IPR050113">
    <property type="entry name" value="Ub_conjugating_enzyme"/>
</dbReference>
<dbReference type="Gene3D" id="3.10.110.10">
    <property type="entry name" value="Ubiquitin Conjugating Enzyme"/>
    <property type="match status" value="1"/>
</dbReference>
<keyword evidence="5 8" id="KW-0067">ATP-binding</keyword>
<evidence type="ECO:0000313" key="11">
    <source>
        <dbReference type="Proteomes" id="UP000663852"/>
    </source>
</evidence>
<dbReference type="PROSITE" id="PS00183">
    <property type="entry name" value="UBC_1"/>
    <property type="match status" value="1"/>
</dbReference>
<sequence>MNFEPLSILTGLTENNTIKFVLDYIQFLMDASALLLLKQLRELNRHPVEGISAGLIDESNPYAWNVILVGPTDTLYEGGFFKARLDFPKDYPIKPPKMKFVSEIWHPNIEKNGDVCISILHEPGVDQFGYEKASERWSPVQSVETILLSVLSMLSDPNCDSAANIDASVMWRDDRPAFKKKVSECVRKTLEDM</sequence>
<gene>
    <name evidence="10" type="ORF">EDS130_LOCUS4495</name>
</gene>
<dbReference type="GO" id="GO:0061631">
    <property type="term" value="F:ubiquitin conjugating enzyme activity"/>
    <property type="evidence" value="ECO:0007669"/>
    <property type="project" value="UniProtKB-EC"/>
</dbReference>
<dbReference type="PANTHER" id="PTHR24067">
    <property type="entry name" value="UBIQUITIN-CONJUGATING ENZYME E2"/>
    <property type="match status" value="1"/>
</dbReference>
<evidence type="ECO:0000256" key="8">
    <source>
        <dbReference type="RuleBase" id="RU362109"/>
    </source>
</evidence>
<dbReference type="InterPro" id="IPR016135">
    <property type="entry name" value="UBQ-conjugating_enzyme/RWD"/>
</dbReference>
<organism evidence="10 11">
    <name type="scientific">Adineta ricciae</name>
    <name type="common">Rotifer</name>
    <dbReference type="NCBI Taxonomy" id="249248"/>
    <lineage>
        <taxon>Eukaryota</taxon>
        <taxon>Metazoa</taxon>
        <taxon>Spiralia</taxon>
        <taxon>Gnathifera</taxon>
        <taxon>Rotifera</taxon>
        <taxon>Eurotatoria</taxon>
        <taxon>Bdelloidea</taxon>
        <taxon>Adinetida</taxon>
        <taxon>Adinetidae</taxon>
        <taxon>Adineta</taxon>
    </lineage>
</organism>
<evidence type="ECO:0000256" key="4">
    <source>
        <dbReference type="ARBA" id="ARBA00022786"/>
    </source>
</evidence>
<dbReference type="EMBL" id="CAJNOJ010000012">
    <property type="protein sequence ID" value="CAF0794032.1"/>
    <property type="molecule type" value="Genomic_DNA"/>
</dbReference>
<dbReference type="OrthoDB" id="19692at2759"/>
<evidence type="ECO:0000256" key="2">
    <source>
        <dbReference type="ARBA" id="ARBA00022679"/>
    </source>
</evidence>
<evidence type="ECO:0000256" key="3">
    <source>
        <dbReference type="ARBA" id="ARBA00022741"/>
    </source>
</evidence>
<name>A0A813SEI2_ADIRI</name>
<dbReference type="SMART" id="SM00212">
    <property type="entry name" value="UBCc"/>
    <property type="match status" value="1"/>
</dbReference>
<evidence type="ECO:0000313" key="10">
    <source>
        <dbReference type="EMBL" id="CAF0794032.1"/>
    </source>
</evidence>
<proteinExistence type="inferred from homology"/>
<evidence type="ECO:0000256" key="7">
    <source>
        <dbReference type="PROSITE-ProRule" id="PRU10133"/>
    </source>
</evidence>
<dbReference type="Pfam" id="PF00179">
    <property type="entry name" value="UQ_con"/>
    <property type="match status" value="1"/>
</dbReference>
<dbReference type="InterPro" id="IPR023313">
    <property type="entry name" value="UBQ-conjugating_AS"/>
</dbReference>
<keyword evidence="4 8" id="KW-0833">Ubl conjugation pathway</keyword>
<keyword evidence="2" id="KW-0808">Transferase</keyword>
<dbReference type="Proteomes" id="UP000663852">
    <property type="component" value="Unassembled WGS sequence"/>
</dbReference>
<dbReference type="InterPro" id="IPR000608">
    <property type="entry name" value="UBC"/>
</dbReference>
<dbReference type="GO" id="GO:0005524">
    <property type="term" value="F:ATP binding"/>
    <property type="evidence" value="ECO:0007669"/>
    <property type="project" value="UniProtKB-UniRule"/>
</dbReference>
<comment type="caution">
    <text evidence="10">The sequence shown here is derived from an EMBL/GenBank/DDBJ whole genome shotgun (WGS) entry which is preliminary data.</text>
</comment>
<dbReference type="GO" id="GO:0032446">
    <property type="term" value="P:protein modification by small protein conjugation"/>
    <property type="evidence" value="ECO:0007669"/>
    <property type="project" value="UniProtKB-ARBA"/>
</dbReference>
<dbReference type="CDD" id="cd23795">
    <property type="entry name" value="UBCc_UBE2G1"/>
    <property type="match status" value="1"/>
</dbReference>
<comment type="similarity">
    <text evidence="8">Belongs to the ubiquitin-conjugating enzyme family.</text>
</comment>
<evidence type="ECO:0000259" key="9">
    <source>
        <dbReference type="PROSITE" id="PS50127"/>
    </source>
</evidence>